<feature type="compositionally biased region" description="Polar residues" evidence="1">
    <location>
        <begin position="75"/>
        <end position="96"/>
    </location>
</feature>
<dbReference type="Proteomes" id="UP001497525">
    <property type="component" value="Unassembled WGS sequence"/>
</dbReference>
<organism evidence="2 3">
    <name type="scientific">Calicophoron daubneyi</name>
    <name type="common">Rumen fluke</name>
    <name type="synonym">Paramphistomum daubneyi</name>
    <dbReference type="NCBI Taxonomy" id="300641"/>
    <lineage>
        <taxon>Eukaryota</taxon>
        <taxon>Metazoa</taxon>
        <taxon>Spiralia</taxon>
        <taxon>Lophotrochozoa</taxon>
        <taxon>Platyhelminthes</taxon>
        <taxon>Trematoda</taxon>
        <taxon>Digenea</taxon>
        <taxon>Plagiorchiida</taxon>
        <taxon>Pronocephalata</taxon>
        <taxon>Paramphistomoidea</taxon>
        <taxon>Paramphistomidae</taxon>
        <taxon>Calicophoron</taxon>
    </lineage>
</organism>
<dbReference type="EMBL" id="CAXLJL010000002">
    <property type="protein sequence ID" value="CAL5129619.1"/>
    <property type="molecule type" value="Genomic_DNA"/>
</dbReference>
<accession>A0AAV2T0E0</accession>
<comment type="caution">
    <text evidence="2">The sequence shown here is derived from an EMBL/GenBank/DDBJ whole genome shotgun (WGS) entry which is preliminary data.</text>
</comment>
<evidence type="ECO:0000313" key="3">
    <source>
        <dbReference type="Proteomes" id="UP001497525"/>
    </source>
</evidence>
<name>A0AAV2T0E0_CALDB</name>
<proteinExistence type="predicted"/>
<evidence type="ECO:0000313" key="2">
    <source>
        <dbReference type="EMBL" id="CAL5129619.1"/>
    </source>
</evidence>
<feature type="region of interest" description="Disordered" evidence="1">
    <location>
        <begin position="74"/>
        <end position="96"/>
    </location>
</feature>
<evidence type="ECO:0000256" key="1">
    <source>
        <dbReference type="SAM" id="MobiDB-lite"/>
    </source>
</evidence>
<gene>
    <name evidence="2" type="ORF">CDAUBV1_LOCUS650</name>
</gene>
<sequence length="187" mass="20641">MFTEEYLDLNGVFLLWLISLNAGELVTGDLVSSLWDLFEARVSSKSGPPIMIMSCGNQLDANVLKEHKFYDDDSMSPSVHSLPDSTSKHTFQSESAKQGAQRFTPQAFLPNRIPPYCTIPKRRTTKCRAPEVPCSIPLLTTLPRKKHWGSFKTNPDVILASASVNPESAINFQAASCSFDSSLDSIV</sequence>
<protein>
    <submittedName>
        <fullName evidence="2">Uncharacterized protein</fullName>
    </submittedName>
</protein>
<dbReference type="AlphaFoldDB" id="A0AAV2T0E0"/>
<reference evidence="2" key="1">
    <citation type="submission" date="2024-06" db="EMBL/GenBank/DDBJ databases">
        <authorList>
            <person name="Liu X."/>
            <person name="Lenzi L."/>
            <person name="Haldenby T S."/>
            <person name="Uol C."/>
        </authorList>
    </citation>
    <scope>NUCLEOTIDE SEQUENCE</scope>
</reference>